<dbReference type="EMBL" id="JANPWB010000006">
    <property type="protein sequence ID" value="KAJ1177953.1"/>
    <property type="molecule type" value="Genomic_DNA"/>
</dbReference>
<dbReference type="Proteomes" id="UP001066276">
    <property type="component" value="Chromosome 3_2"/>
</dbReference>
<keyword evidence="3" id="KW-1185">Reference proteome</keyword>
<accession>A0AAV7TQD3</accession>
<reference evidence="2" key="1">
    <citation type="journal article" date="2022" name="bioRxiv">
        <title>Sequencing and chromosome-scale assembly of the giantPleurodeles waltlgenome.</title>
        <authorList>
            <person name="Brown T."/>
            <person name="Elewa A."/>
            <person name="Iarovenko S."/>
            <person name="Subramanian E."/>
            <person name="Araus A.J."/>
            <person name="Petzold A."/>
            <person name="Susuki M."/>
            <person name="Suzuki K.-i.T."/>
            <person name="Hayashi T."/>
            <person name="Toyoda A."/>
            <person name="Oliveira C."/>
            <person name="Osipova E."/>
            <person name="Leigh N.D."/>
            <person name="Simon A."/>
            <person name="Yun M.H."/>
        </authorList>
    </citation>
    <scope>NUCLEOTIDE SEQUENCE</scope>
    <source>
        <strain evidence="2">20211129_DDA</strain>
        <tissue evidence="2">Liver</tissue>
    </source>
</reference>
<organism evidence="2 3">
    <name type="scientific">Pleurodeles waltl</name>
    <name type="common">Iberian ribbed newt</name>
    <dbReference type="NCBI Taxonomy" id="8319"/>
    <lineage>
        <taxon>Eukaryota</taxon>
        <taxon>Metazoa</taxon>
        <taxon>Chordata</taxon>
        <taxon>Craniata</taxon>
        <taxon>Vertebrata</taxon>
        <taxon>Euteleostomi</taxon>
        <taxon>Amphibia</taxon>
        <taxon>Batrachia</taxon>
        <taxon>Caudata</taxon>
        <taxon>Salamandroidea</taxon>
        <taxon>Salamandridae</taxon>
        <taxon>Pleurodelinae</taxon>
        <taxon>Pleurodeles</taxon>
    </lineage>
</organism>
<feature type="compositionally biased region" description="Basic and acidic residues" evidence="1">
    <location>
        <begin position="39"/>
        <end position="76"/>
    </location>
</feature>
<protein>
    <submittedName>
        <fullName evidence="2">Uncharacterized protein</fullName>
    </submittedName>
</protein>
<name>A0AAV7TQD3_PLEWA</name>
<evidence type="ECO:0000313" key="3">
    <source>
        <dbReference type="Proteomes" id="UP001066276"/>
    </source>
</evidence>
<feature type="region of interest" description="Disordered" evidence="1">
    <location>
        <begin position="1"/>
        <end position="131"/>
    </location>
</feature>
<evidence type="ECO:0000313" key="2">
    <source>
        <dbReference type="EMBL" id="KAJ1177953.1"/>
    </source>
</evidence>
<evidence type="ECO:0000256" key="1">
    <source>
        <dbReference type="SAM" id="MobiDB-lite"/>
    </source>
</evidence>
<dbReference type="AlphaFoldDB" id="A0AAV7TQD3"/>
<sequence length="131" mass="14621">MIENRESLPTTSISYTKKGRSRQVTAGKQKHKKAGVGHPGREASEERDRGADEDVLERTRELLVPIRDERTGESREPFVPIGDGRTGETREPFVPIGDGRTGETREPFIPIGDGRTRETREPFVPIGDGRI</sequence>
<comment type="caution">
    <text evidence="2">The sequence shown here is derived from an EMBL/GenBank/DDBJ whole genome shotgun (WGS) entry which is preliminary data.</text>
</comment>
<gene>
    <name evidence="2" type="ORF">NDU88_003204</name>
</gene>
<proteinExistence type="predicted"/>